<keyword evidence="2" id="KW-1185">Reference proteome</keyword>
<gene>
    <name evidence="1" type="ORF">CLUMA_CG018644</name>
</gene>
<sequence>MLHDIIWLRTTKLKQDQNTEKKLGKKNFKCLKRLHPLREMKAWKLCMKTIKTKQNQTWNEIK</sequence>
<accession>A0A1J1IZF4</accession>
<evidence type="ECO:0000313" key="1">
    <source>
        <dbReference type="EMBL" id="CRL05597.1"/>
    </source>
</evidence>
<dbReference type="Proteomes" id="UP000183832">
    <property type="component" value="Unassembled WGS sequence"/>
</dbReference>
<dbReference type="EMBL" id="CVRI01000064">
    <property type="protein sequence ID" value="CRL05597.1"/>
    <property type="molecule type" value="Genomic_DNA"/>
</dbReference>
<proteinExistence type="predicted"/>
<protein>
    <submittedName>
        <fullName evidence="1">CLUMA_CG018644, isoform A</fullName>
    </submittedName>
</protein>
<reference evidence="1 2" key="1">
    <citation type="submission" date="2015-04" db="EMBL/GenBank/DDBJ databases">
        <authorList>
            <person name="Syromyatnikov M.Y."/>
            <person name="Popov V.N."/>
        </authorList>
    </citation>
    <scope>NUCLEOTIDE SEQUENCE [LARGE SCALE GENOMIC DNA]</scope>
</reference>
<organism evidence="1 2">
    <name type="scientific">Clunio marinus</name>
    <dbReference type="NCBI Taxonomy" id="568069"/>
    <lineage>
        <taxon>Eukaryota</taxon>
        <taxon>Metazoa</taxon>
        <taxon>Ecdysozoa</taxon>
        <taxon>Arthropoda</taxon>
        <taxon>Hexapoda</taxon>
        <taxon>Insecta</taxon>
        <taxon>Pterygota</taxon>
        <taxon>Neoptera</taxon>
        <taxon>Endopterygota</taxon>
        <taxon>Diptera</taxon>
        <taxon>Nematocera</taxon>
        <taxon>Chironomoidea</taxon>
        <taxon>Chironomidae</taxon>
        <taxon>Clunio</taxon>
    </lineage>
</organism>
<name>A0A1J1IZF4_9DIPT</name>
<evidence type="ECO:0000313" key="2">
    <source>
        <dbReference type="Proteomes" id="UP000183832"/>
    </source>
</evidence>
<dbReference type="AlphaFoldDB" id="A0A1J1IZF4"/>